<evidence type="ECO:0000313" key="1">
    <source>
        <dbReference type="EMBL" id="JAD63739.1"/>
    </source>
</evidence>
<proteinExistence type="predicted"/>
<dbReference type="AlphaFoldDB" id="A0A0A9BIE0"/>
<name>A0A0A9BIE0_ARUDO</name>
<protein>
    <submittedName>
        <fullName evidence="1">Uncharacterized protein</fullName>
    </submittedName>
</protein>
<reference evidence="1" key="1">
    <citation type="submission" date="2014-09" db="EMBL/GenBank/DDBJ databases">
        <authorList>
            <person name="Magalhaes I.L.F."/>
            <person name="Oliveira U."/>
            <person name="Santos F.R."/>
            <person name="Vidigal T.H.D.A."/>
            <person name="Brescovit A.D."/>
            <person name="Santos A.J."/>
        </authorList>
    </citation>
    <scope>NUCLEOTIDE SEQUENCE</scope>
    <source>
        <tissue evidence="1">Shoot tissue taken approximately 20 cm above the soil surface</tissue>
    </source>
</reference>
<sequence>MITDSFVLTNMSNKGALADFPRTNNWQDLKFFRTMRFHMQQEGDGKFCFHLAAKHAVGQLEMHAVRLAVQVWVARQEQDEFIDIKDHGAQIVKRLLEFFRSLSTFTGEIETLRIIYYELR</sequence>
<organism evidence="1">
    <name type="scientific">Arundo donax</name>
    <name type="common">Giant reed</name>
    <name type="synonym">Donax arundinaceus</name>
    <dbReference type="NCBI Taxonomy" id="35708"/>
    <lineage>
        <taxon>Eukaryota</taxon>
        <taxon>Viridiplantae</taxon>
        <taxon>Streptophyta</taxon>
        <taxon>Embryophyta</taxon>
        <taxon>Tracheophyta</taxon>
        <taxon>Spermatophyta</taxon>
        <taxon>Magnoliopsida</taxon>
        <taxon>Liliopsida</taxon>
        <taxon>Poales</taxon>
        <taxon>Poaceae</taxon>
        <taxon>PACMAD clade</taxon>
        <taxon>Arundinoideae</taxon>
        <taxon>Arundineae</taxon>
        <taxon>Arundo</taxon>
    </lineage>
</organism>
<dbReference type="EMBL" id="GBRH01234156">
    <property type="protein sequence ID" value="JAD63739.1"/>
    <property type="molecule type" value="Transcribed_RNA"/>
</dbReference>
<accession>A0A0A9BIE0</accession>
<reference evidence="1" key="2">
    <citation type="journal article" date="2015" name="Data Brief">
        <title>Shoot transcriptome of the giant reed, Arundo donax.</title>
        <authorList>
            <person name="Barrero R.A."/>
            <person name="Guerrero F.D."/>
            <person name="Moolhuijzen P."/>
            <person name="Goolsby J.A."/>
            <person name="Tidwell J."/>
            <person name="Bellgard S.E."/>
            <person name="Bellgard M.I."/>
        </authorList>
    </citation>
    <scope>NUCLEOTIDE SEQUENCE</scope>
    <source>
        <tissue evidence="1">Shoot tissue taken approximately 20 cm above the soil surface</tissue>
    </source>
</reference>